<evidence type="ECO:0000313" key="5">
    <source>
        <dbReference type="Proteomes" id="UP000521943"/>
    </source>
</evidence>
<dbReference type="InterPro" id="IPR032675">
    <property type="entry name" value="LRR_dom_sf"/>
</dbReference>
<feature type="compositionally biased region" description="Basic and acidic residues" evidence="3">
    <location>
        <begin position="715"/>
        <end position="724"/>
    </location>
</feature>
<keyword evidence="1" id="KW-0433">Leucine-rich repeat</keyword>
<feature type="compositionally biased region" description="Low complexity" evidence="3">
    <location>
        <begin position="869"/>
        <end position="892"/>
    </location>
</feature>
<proteinExistence type="predicted"/>
<feature type="compositionally biased region" description="Polar residues" evidence="3">
    <location>
        <begin position="253"/>
        <end position="273"/>
    </location>
</feature>
<dbReference type="InterPro" id="IPR019487">
    <property type="entry name" value="RAM_signalling_pathway_SOG2"/>
</dbReference>
<dbReference type="PROSITE" id="PS51450">
    <property type="entry name" value="LRR"/>
    <property type="match status" value="2"/>
</dbReference>
<dbReference type="InterPro" id="IPR001611">
    <property type="entry name" value="Leu-rich_rpt"/>
</dbReference>
<keyword evidence="5" id="KW-1185">Reference proteome</keyword>
<feature type="region of interest" description="Disordered" evidence="3">
    <location>
        <begin position="349"/>
        <end position="377"/>
    </location>
</feature>
<evidence type="ECO:0000256" key="3">
    <source>
        <dbReference type="SAM" id="MobiDB-lite"/>
    </source>
</evidence>
<dbReference type="PANTHER" id="PTHR24366">
    <property type="entry name" value="IG(IMMUNOGLOBULIN) AND LRR(LEUCINE RICH REPEAT) DOMAINS"/>
    <property type="match status" value="1"/>
</dbReference>
<feature type="compositionally biased region" description="Low complexity" evidence="3">
    <location>
        <begin position="685"/>
        <end position="702"/>
    </location>
</feature>
<dbReference type="Proteomes" id="UP000521943">
    <property type="component" value="Unassembled WGS sequence"/>
</dbReference>
<dbReference type="OrthoDB" id="1394818at2759"/>
<dbReference type="Pfam" id="PF13855">
    <property type="entry name" value="LRR_8"/>
    <property type="match status" value="1"/>
</dbReference>
<organism evidence="4 5">
    <name type="scientific">Ephemerocybe angulata</name>
    <dbReference type="NCBI Taxonomy" id="980116"/>
    <lineage>
        <taxon>Eukaryota</taxon>
        <taxon>Fungi</taxon>
        <taxon>Dikarya</taxon>
        <taxon>Basidiomycota</taxon>
        <taxon>Agaricomycotina</taxon>
        <taxon>Agaricomycetes</taxon>
        <taxon>Agaricomycetidae</taxon>
        <taxon>Agaricales</taxon>
        <taxon>Agaricineae</taxon>
        <taxon>Psathyrellaceae</taxon>
        <taxon>Ephemerocybe</taxon>
    </lineage>
</organism>
<feature type="region of interest" description="Disordered" evidence="3">
    <location>
        <begin position="1"/>
        <end position="20"/>
    </location>
</feature>
<feature type="compositionally biased region" description="Polar residues" evidence="3">
    <location>
        <begin position="897"/>
        <end position="921"/>
    </location>
</feature>
<feature type="region of interest" description="Disordered" evidence="3">
    <location>
        <begin position="866"/>
        <end position="934"/>
    </location>
</feature>
<dbReference type="InterPro" id="IPR003591">
    <property type="entry name" value="Leu-rich_rpt_typical-subtyp"/>
</dbReference>
<feature type="region of interest" description="Disordered" evidence="3">
    <location>
        <begin position="245"/>
        <end position="283"/>
    </location>
</feature>
<dbReference type="Gene3D" id="3.80.10.10">
    <property type="entry name" value="Ribonuclease Inhibitor"/>
    <property type="match status" value="1"/>
</dbReference>
<keyword evidence="2" id="KW-0677">Repeat</keyword>
<accession>A0A8H6IGA1</accession>
<dbReference type="SUPFAM" id="SSF52075">
    <property type="entry name" value="Outer arm dynein light chain 1"/>
    <property type="match status" value="1"/>
</dbReference>
<gene>
    <name evidence="4" type="ORF">DFP72DRAFT_954879</name>
</gene>
<dbReference type="SMART" id="SM00369">
    <property type="entry name" value="LRR_TYP"/>
    <property type="match status" value="4"/>
</dbReference>
<sequence>MYTGNNQPPALSYGDRRGTTPLSSTTIAEAVDRSPDGGLTLVLSKLNLSDVSVEAAEELASVGRNGPDEECIIERITLGSNRLTTLPTEFALLSRLRYLNLKHNSFSSFPDVLTVMPNLDTLDISHNKIKRFPAHPGRLTELRVFSFSKNKISRLPPYFSKFKRLELLKLDRNPLEWPPRNVLQSDTSHDGEEAMKDWITNVLEWIDYNTSPLKANDDSGYGETPEWESSAKQGKHKAWRFPLHETDGDSATGRLSHNRTFSVDSQASSLQDESLSEIDPARARGPGHFKLALDYPTISVPEHSPIRPSETYLSSPADSEKFELLSSGSHNDAADVNRHPAVHLRASSVATEHRNQPSAVSAKQSLPDLRSPQWTKLTDSPEQTFTDFIASQPEQTFHTQGRQPSASSVDVKPELKISSATRATPSMAFERNSYFQRLSTMPTSVKLPAPLLCLVETARSILFVTSQVYQTIEHYANHAIDQKYSATFKRVLEPANSDMLQLIRALDRFDAASQKSLPPPPVCRTIAETCRNTIVVSSRAVGMFAIQLRMAPCDDPRYSRWILLELYASTAEISVAWQNLLPHMEALKSFLHGKTHHQPLSLLQAPAFGTSFSQSNQRTELQYPPPRLRNADFAAIRSHNARRHAGSFSYRDVELGKVLPSIDEPPSLPAGAGQLATLRTPKRQATAPPTAPSLGSSLSLPAPYTPASTSYRSESFSRHSREPSLDQPLRSAPTAGVKLKSLDLPSAIRQKPDRETLLSIRQTMESSPKVWDAIEDAITPSDTTAKEIIRKAREICRKLSLGLRNVMESDKSSDVHLGENAQLLTKFVTQISNLVKNGTISRTALPTLQAHLTRLAESAEELSKMFNTSSAPSSSARPFSPMFSNPFSSMGSDDNRLGSSLSRTRSAQPTPSLKTLPSSLHESPRSALPSSTFKIPSIHRIVSSREIHTDLADPG</sequence>
<name>A0A8H6IGA1_9AGAR</name>
<evidence type="ECO:0000256" key="1">
    <source>
        <dbReference type="ARBA" id="ARBA00022614"/>
    </source>
</evidence>
<dbReference type="AlphaFoldDB" id="A0A8H6IGA1"/>
<dbReference type="PANTHER" id="PTHR24366:SF96">
    <property type="entry name" value="LEUCINE RICH REPEAT CONTAINING 53"/>
    <property type="match status" value="1"/>
</dbReference>
<evidence type="ECO:0000313" key="4">
    <source>
        <dbReference type="EMBL" id="KAF6765090.1"/>
    </source>
</evidence>
<dbReference type="EMBL" id="JACGCI010000003">
    <property type="protein sequence ID" value="KAF6765090.1"/>
    <property type="molecule type" value="Genomic_DNA"/>
</dbReference>
<comment type="caution">
    <text evidence="4">The sequence shown here is derived from an EMBL/GenBank/DDBJ whole genome shotgun (WGS) entry which is preliminary data.</text>
</comment>
<reference evidence="4 5" key="1">
    <citation type="submission" date="2020-07" db="EMBL/GenBank/DDBJ databases">
        <title>Comparative genomics of pyrophilous fungi reveals a link between fire events and developmental genes.</title>
        <authorList>
            <consortium name="DOE Joint Genome Institute"/>
            <person name="Steindorff A.S."/>
            <person name="Carver A."/>
            <person name="Calhoun S."/>
            <person name="Stillman K."/>
            <person name="Liu H."/>
            <person name="Lipzen A."/>
            <person name="Pangilinan J."/>
            <person name="Labutti K."/>
            <person name="Bruns T.D."/>
            <person name="Grigoriev I.V."/>
        </authorList>
    </citation>
    <scope>NUCLEOTIDE SEQUENCE [LARGE SCALE GENOMIC DNA]</scope>
    <source>
        <strain evidence="4 5">CBS 144469</strain>
    </source>
</reference>
<feature type="region of interest" description="Disordered" evidence="3">
    <location>
        <begin position="681"/>
        <end position="736"/>
    </location>
</feature>
<dbReference type="Pfam" id="PF10428">
    <property type="entry name" value="SOG2"/>
    <property type="match status" value="1"/>
</dbReference>
<protein>
    <submittedName>
        <fullName evidence="4">RAM signaling pathway protein-domain-containing protein</fullName>
    </submittedName>
</protein>
<evidence type="ECO:0000256" key="2">
    <source>
        <dbReference type="ARBA" id="ARBA00022737"/>
    </source>
</evidence>